<accession>A0AAE0YHW6</accession>
<dbReference type="EMBL" id="JAWDGP010006183">
    <property type="protein sequence ID" value="KAK3745957.1"/>
    <property type="molecule type" value="Genomic_DNA"/>
</dbReference>
<dbReference type="AlphaFoldDB" id="A0AAE0YHW6"/>
<dbReference type="Proteomes" id="UP001283361">
    <property type="component" value="Unassembled WGS sequence"/>
</dbReference>
<evidence type="ECO:0000313" key="2">
    <source>
        <dbReference type="Proteomes" id="UP001283361"/>
    </source>
</evidence>
<sequence length="101" mass="11525">MITLKLKQFDRVTQGVSFVMLPTEKSKFFILRYSYPVFFKGVRCQNICGYFEEGSPISLTCIIFKVQNNWGFVTATDPAITLTPQDTKLPICMIPAQTETM</sequence>
<keyword evidence="2" id="KW-1185">Reference proteome</keyword>
<protein>
    <submittedName>
        <fullName evidence="1">Uncharacterized protein</fullName>
    </submittedName>
</protein>
<comment type="caution">
    <text evidence="1">The sequence shown here is derived from an EMBL/GenBank/DDBJ whole genome shotgun (WGS) entry which is preliminary data.</text>
</comment>
<proteinExistence type="predicted"/>
<organism evidence="1 2">
    <name type="scientific">Elysia crispata</name>
    <name type="common">lettuce slug</name>
    <dbReference type="NCBI Taxonomy" id="231223"/>
    <lineage>
        <taxon>Eukaryota</taxon>
        <taxon>Metazoa</taxon>
        <taxon>Spiralia</taxon>
        <taxon>Lophotrochozoa</taxon>
        <taxon>Mollusca</taxon>
        <taxon>Gastropoda</taxon>
        <taxon>Heterobranchia</taxon>
        <taxon>Euthyneura</taxon>
        <taxon>Panpulmonata</taxon>
        <taxon>Sacoglossa</taxon>
        <taxon>Placobranchoidea</taxon>
        <taxon>Plakobranchidae</taxon>
        <taxon>Elysia</taxon>
    </lineage>
</organism>
<name>A0AAE0YHW6_9GAST</name>
<evidence type="ECO:0000313" key="1">
    <source>
        <dbReference type="EMBL" id="KAK3745957.1"/>
    </source>
</evidence>
<gene>
    <name evidence="1" type="ORF">RRG08_057757</name>
</gene>
<reference evidence="1" key="1">
    <citation type="journal article" date="2023" name="G3 (Bethesda)">
        <title>A reference genome for the long-term kleptoplast-retaining sea slug Elysia crispata morphotype clarki.</title>
        <authorList>
            <person name="Eastman K.E."/>
            <person name="Pendleton A.L."/>
            <person name="Shaikh M.A."/>
            <person name="Suttiyut T."/>
            <person name="Ogas R."/>
            <person name="Tomko P."/>
            <person name="Gavelis G."/>
            <person name="Widhalm J.R."/>
            <person name="Wisecaver J.H."/>
        </authorList>
    </citation>
    <scope>NUCLEOTIDE SEQUENCE</scope>
    <source>
        <strain evidence="1">ECLA1</strain>
    </source>
</reference>